<name>M5FSY9_DACPD</name>
<accession>M5FSY9</accession>
<dbReference type="InterPro" id="IPR012340">
    <property type="entry name" value="NA-bd_OB-fold"/>
</dbReference>
<sequence length="112" mass="12296">MTYLNTTRMEISDGFASIPIMLTTNLNNLISKKKIAPLSIIKISKHVHCKVLGICELASSKSLALEPKVGVILSQPDDITLHGVHHQINTFADEDMHVKAASMENMSNGQKK</sequence>
<dbReference type="HOGENOM" id="CLU_2145771_0_0_1"/>
<dbReference type="Proteomes" id="UP000030653">
    <property type="component" value="Unassembled WGS sequence"/>
</dbReference>
<dbReference type="EMBL" id="JH795866">
    <property type="protein sequence ID" value="EJU00646.1"/>
    <property type="molecule type" value="Genomic_DNA"/>
</dbReference>
<organism evidence="1 2">
    <name type="scientific">Dacryopinax primogenitus (strain DJM 731)</name>
    <name type="common">Brown rot fungus</name>
    <dbReference type="NCBI Taxonomy" id="1858805"/>
    <lineage>
        <taxon>Eukaryota</taxon>
        <taxon>Fungi</taxon>
        <taxon>Dikarya</taxon>
        <taxon>Basidiomycota</taxon>
        <taxon>Agaricomycotina</taxon>
        <taxon>Dacrymycetes</taxon>
        <taxon>Dacrymycetales</taxon>
        <taxon>Dacrymycetaceae</taxon>
        <taxon>Dacryopinax</taxon>
    </lineage>
</organism>
<evidence type="ECO:0000313" key="1">
    <source>
        <dbReference type="EMBL" id="EJU00646.1"/>
    </source>
</evidence>
<reference evidence="1 2" key="1">
    <citation type="journal article" date="2012" name="Science">
        <title>The Paleozoic origin of enzymatic lignin decomposition reconstructed from 31 fungal genomes.</title>
        <authorList>
            <person name="Floudas D."/>
            <person name="Binder M."/>
            <person name="Riley R."/>
            <person name="Barry K."/>
            <person name="Blanchette R.A."/>
            <person name="Henrissat B."/>
            <person name="Martinez A.T."/>
            <person name="Otillar R."/>
            <person name="Spatafora J.W."/>
            <person name="Yadav J.S."/>
            <person name="Aerts A."/>
            <person name="Benoit I."/>
            <person name="Boyd A."/>
            <person name="Carlson A."/>
            <person name="Copeland A."/>
            <person name="Coutinho P.M."/>
            <person name="de Vries R.P."/>
            <person name="Ferreira P."/>
            <person name="Findley K."/>
            <person name="Foster B."/>
            <person name="Gaskell J."/>
            <person name="Glotzer D."/>
            <person name="Gorecki P."/>
            <person name="Heitman J."/>
            <person name="Hesse C."/>
            <person name="Hori C."/>
            <person name="Igarashi K."/>
            <person name="Jurgens J.A."/>
            <person name="Kallen N."/>
            <person name="Kersten P."/>
            <person name="Kohler A."/>
            <person name="Kuees U."/>
            <person name="Kumar T.K.A."/>
            <person name="Kuo A."/>
            <person name="LaButti K."/>
            <person name="Larrondo L.F."/>
            <person name="Lindquist E."/>
            <person name="Ling A."/>
            <person name="Lombard V."/>
            <person name="Lucas S."/>
            <person name="Lundell T."/>
            <person name="Martin R."/>
            <person name="McLaughlin D.J."/>
            <person name="Morgenstern I."/>
            <person name="Morin E."/>
            <person name="Murat C."/>
            <person name="Nagy L.G."/>
            <person name="Nolan M."/>
            <person name="Ohm R.A."/>
            <person name="Patyshakuliyeva A."/>
            <person name="Rokas A."/>
            <person name="Ruiz-Duenas F.J."/>
            <person name="Sabat G."/>
            <person name="Salamov A."/>
            <person name="Samejima M."/>
            <person name="Schmutz J."/>
            <person name="Slot J.C."/>
            <person name="St John F."/>
            <person name="Stenlid J."/>
            <person name="Sun H."/>
            <person name="Sun S."/>
            <person name="Syed K."/>
            <person name="Tsang A."/>
            <person name="Wiebenga A."/>
            <person name="Young D."/>
            <person name="Pisabarro A."/>
            <person name="Eastwood D.C."/>
            <person name="Martin F."/>
            <person name="Cullen D."/>
            <person name="Grigoriev I.V."/>
            <person name="Hibbett D.S."/>
        </authorList>
    </citation>
    <scope>NUCLEOTIDE SEQUENCE [LARGE SCALE GENOMIC DNA]</scope>
    <source>
        <strain evidence="1 2">DJM-731 SS1</strain>
    </source>
</reference>
<dbReference type="Gene3D" id="2.40.50.140">
    <property type="entry name" value="Nucleic acid-binding proteins"/>
    <property type="match status" value="1"/>
</dbReference>
<protein>
    <recommendedName>
        <fullName evidence="3">Replication factor-A protein 1 N-terminal domain-containing protein</fullName>
    </recommendedName>
</protein>
<gene>
    <name evidence="1" type="ORF">DACRYDRAFT_16624</name>
</gene>
<dbReference type="RefSeq" id="XP_040627543.1">
    <property type="nucleotide sequence ID" value="XM_040771210.1"/>
</dbReference>
<keyword evidence="2" id="KW-1185">Reference proteome</keyword>
<evidence type="ECO:0008006" key="3">
    <source>
        <dbReference type="Google" id="ProtNLM"/>
    </source>
</evidence>
<dbReference type="GeneID" id="63686272"/>
<dbReference type="OrthoDB" id="3416771at2759"/>
<proteinExistence type="predicted"/>
<evidence type="ECO:0000313" key="2">
    <source>
        <dbReference type="Proteomes" id="UP000030653"/>
    </source>
</evidence>
<dbReference type="AlphaFoldDB" id="M5FSY9"/>